<dbReference type="GO" id="GO:0003677">
    <property type="term" value="F:DNA binding"/>
    <property type="evidence" value="ECO:0007669"/>
    <property type="project" value="InterPro"/>
</dbReference>
<evidence type="ECO:0000256" key="2">
    <source>
        <dbReference type="ARBA" id="ARBA00023163"/>
    </source>
</evidence>
<organism evidence="4 5">
    <name type="scientific">Gluconobacter sphaericus NBRC 12467</name>
    <dbReference type="NCBI Taxonomy" id="1307951"/>
    <lineage>
        <taxon>Bacteria</taxon>
        <taxon>Pseudomonadati</taxon>
        <taxon>Pseudomonadota</taxon>
        <taxon>Alphaproteobacteria</taxon>
        <taxon>Acetobacterales</taxon>
        <taxon>Acetobacteraceae</taxon>
        <taxon>Gluconobacter</taxon>
    </lineage>
</organism>
<protein>
    <submittedName>
        <fullName evidence="4">IclR family transcriptional regulator</fullName>
    </submittedName>
</protein>
<feature type="domain" description="HTH iclR-type" evidence="3">
    <location>
        <begin position="11"/>
        <end position="74"/>
    </location>
</feature>
<dbReference type="PROSITE" id="PS51077">
    <property type="entry name" value="HTH_ICLR"/>
    <property type="match status" value="1"/>
</dbReference>
<comment type="caution">
    <text evidence="4">The sequence shown here is derived from an EMBL/GenBank/DDBJ whole genome shotgun (WGS) entry which is preliminary data.</text>
</comment>
<dbReference type="AlphaFoldDB" id="A0AA37SM24"/>
<gene>
    <name evidence="4" type="ORF">GCM10007872_30100</name>
</gene>
<reference evidence="5" key="1">
    <citation type="journal article" date="2019" name="Int. J. Syst. Evol. Microbiol.">
        <title>The Global Catalogue of Microorganisms (GCM) 10K type strain sequencing project: providing services to taxonomists for standard genome sequencing and annotation.</title>
        <authorList>
            <consortium name="The Broad Institute Genomics Platform"/>
            <consortium name="The Broad Institute Genome Sequencing Center for Infectious Disease"/>
            <person name="Wu L."/>
            <person name="Ma J."/>
        </authorList>
    </citation>
    <scope>NUCLEOTIDE SEQUENCE [LARGE SCALE GENOMIC DNA]</scope>
    <source>
        <strain evidence="5">NBRC 12467</strain>
    </source>
</reference>
<dbReference type="GO" id="GO:0003700">
    <property type="term" value="F:DNA-binding transcription factor activity"/>
    <property type="evidence" value="ECO:0007669"/>
    <property type="project" value="TreeGrafter"/>
</dbReference>
<dbReference type="EMBL" id="BSNZ01000032">
    <property type="protein sequence ID" value="GLQ86100.1"/>
    <property type="molecule type" value="Genomic_DNA"/>
</dbReference>
<dbReference type="PANTHER" id="PTHR30136">
    <property type="entry name" value="HELIX-TURN-HELIX TRANSCRIPTIONAL REGULATOR, ICLR FAMILY"/>
    <property type="match status" value="1"/>
</dbReference>
<keyword evidence="2" id="KW-0804">Transcription</keyword>
<dbReference type="PANTHER" id="PTHR30136:SF35">
    <property type="entry name" value="HTH-TYPE TRANSCRIPTIONAL REGULATOR RV1719"/>
    <property type="match status" value="1"/>
</dbReference>
<dbReference type="GO" id="GO:0045892">
    <property type="term" value="P:negative regulation of DNA-templated transcription"/>
    <property type="evidence" value="ECO:0007669"/>
    <property type="project" value="TreeGrafter"/>
</dbReference>
<dbReference type="Gene3D" id="3.30.450.40">
    <property type="match status" value="1"/>
</dbReference>
<keyword evidence="1" id="KW-0805">Transcription regulation</keyword>
<dbReference type="Gene3D" id="1.10.10.10">
    <property type="entry name" value="Winged helix-like DNA-binding domain superfamily/Winged helix DNA-binding domain"/>
    <property type="match status" value="1"/>
</dbReference>
<sequence>MVEQRMRNESKNAVRKAACILKALSLSGIDGEELGQLAALCELPKATTHRLLASLMQEHLVTRVPQTRRYILAPTGHFQLNESQFRLMHSRRLRSVIAGLPLQENDAVFLLARSNNSAICIDAYFGNEIIPSLTQGVGGRIPLGFGPGATMILAGCEDETINDVLQKKRPKRQYEILIENIARAKASGYTTDQGAFINGVGGVAVSIPERNIGTGLVLGVALSIKDHPVGIYDTLGKILLDAVSTTQPKAAAS</sequence>
<accession>A0AA37SM24</accession>
<dbReference type="Pfam" id="PF09339">
    <property type="entry name" value="HTH_IclR"/>
    <property type="match status" value="1"/>
</dbReference>
<dbReference type="InterPro" id="IPR036390">
    <property type="entry name" value="WH_DNA-bd_sf"/>
</dbReference>
<evidence type="ECO:0000313" key="5">
    <source>
        <dbReference type="Proteomes" id="UP001156708"/>
    </source>
</evidence>
<dbReference type="InterPro" id="IPR029016">
    <property type="entry name" value="GAF-like_dom_sf"/>
</dbReference>
<proteinExistence type="predicted"/>
<dbReference type="SUPFAM" id="SSF46785">
    <property type="entry name" value="Winged helix' DNA-binding domain"/>
    <property type="match status" value="1"/>
</dbReference>
<dbReference type="InterPro" id="IPR036388">
    <property type="entry name" value="WH-like_DNA-bd_sf"/>
</dbReference>
<name>A0AA37SM24_9PROT</name>
<dbReference type="SUPFAM" id="SSF55781">
    <property type="entry name" value="GAF domain-like"/>
    <property type="match status" value="1"/>
</dbReference>
<evidence type="ECO:0000256" key="1">
    <source>
        <dbReference type="ARBA" id="ARBA00023015"/>
    </source>
</evidence>
<evidence type="ECO:0000313" key="4">
    <source>
        <dbReference type="EMBL" id="GLQ86100.1"/>
    </source>
</evidence>
<evidence type="ECO:0000259" key="3">
    <source>
        <dbReference type="PROSITE" id="PS51077"/>
    </source>
</evidence>
<keyword evidence="5" id="KW-1185">Reference proteome</keyword>
<dbReference type="InterPro" id="IPR050707">
    <property type="entry name" value="HTH_MetabolicPath_Reg"/>
</dbReference>
<dbReference type="Proteomes" id="UP001156708">
    <property type="component" value="Unassembled WGS sequence"/>
</dbReference>
<dbReference type="InterPro" id="IPR005471">
    <property type="entry name" value="Tscrpt_reg_IclR_N"/>
</dbReference>